<dbReference type="Gramene" id="AET5Gv20179700.2">
    <property type="protein sequence ID" value="AET5Gv20179700.2"/>
    <property type="gene ID" value="AET5Gv20179700"/>
</dbReference>
<protein>
    <submittedName>
        <fullName evidence="2">Uncharacterized protein</fullName>
    </submittedName>
</protein>
<organism evidence="2 3">
    <name type="scientific">Aegilops tauschii subsp. strangulata</name>
    <name type="common">Goatgrass</name>
    <dbReference type="NCBI Taxonomy" id="200361"/>
    <lineage>
        <taxon>Eukaryota</taxon>
        <taxon>Viridiplantae</taxon>
        <taxon>Streptophyta</taxon>
        <taxon>Embryophyta</taxon>
        <taxon>Tracheophyta</taxon>
        <taxon>Spermatophyta</taxon>
        <taxon>Magnoliopsida</taxon>
        <taxon>Liliopsida</taxon>
        <taxon>Poales</taxon>
        <taxon>Poaceae</taxon>
        <taxon>BOP clade</taxon>
        <taxon>Pooideae</taxon>
        <taxon>Triticodae</taxon>
        <taxon>Triticeae</taxon>
        <taxon>Triticinae</taxon>
        <taxon>Aegilops</taxon>
    </lineage>
</organism>
<reference evidence="2" key="3">
    <citation type="journal article" date="2017" name="Nature">
        <title>Genome sequence of the progenitor of the wheat D genome Aegilops tauschii.</title>
        <authorList>
            <person name="Luo M.C."/>
            <person name="Gu Y.Q."/>
            <person name="Puiu D."/>
            <person name="Wang H."/>
            <person name="Twardziok S.O."/>
            <person name="Deal K.R."/>
            <person name="Huo N."/>
            <person name="Zhu T."/>
            <person name="Wang L."/>
            <person name="Wang Y."/>
            <person name="McGuire P.E."/>
            <person name="Liu S."/>
            <person name="Long H."/>
            <person name="Ramasamy R.K."/>
            <person name="Rodriguez J.C."/>
            <person name="Van S.L."/>
            <person name="Yuan L."/>
            <person name="Wang Z."/>
            <person name="Xia Z."/>
            <person name="Xiao L."/>
            <person name="Anderson O.D."/>
            <person name="Ouyang S."/>
            <person name="Liang Y."/>
            <person name="Zimin A.V."/>
            <person name="Pertea G."/>
            <person name="Qi P."/>
            <person name="Bennetzen J.L."/>
            <person name="Dai X."/>
            <person name="Dawson M.W."/>
            <person name="Muller H.G."/>
            <person name="Kugler K."/>
            <person name="Rivarola-Duarte L."/>
            <person name="Spannagl M."/>
            <person name="Mayer K.F.X."/>
            <person name="Lu F.H."/>
            <person name="Bevan M.W."/>
            <person name="Leroy P."/>
            <person name="Li P."/>
            <person name="You F.M."/>
            <person name="Sun Q."/>
            <person name="Liu Z."/>
            <person name="Lyons E."/>
            <person name="Wicker T."/>
            <person name="Salzberg S.L."/>
            <person name="Devos K.M."/>
            <person name="Dvorak J."/>
        </authorList>
    </citation>
    <scope>NUCLEOTIDE SEQUENCE [LARGE SCALE GENOMIC DNA]</scope>
    <source>
        <strain evidence="2">cv. AL8/78</strain>
    </source>
</reference>
<feature type="compositionally biased region" description="Basic residues" evidence="1">
    <location>
        <begin position="119"/>
        <end position="132"/>
    </location>
</feature>
<proteinExistence type="predicted"/>
<feature type="region of interest" description="Disordered" evidence="1">
    <location>
        <begin position="112"/>
        <end position="161"/>
    </location>
</feature>
<accession>A0A453JSM1</accession>
<reference evidence="3" key="1">
    <citation type="journal article" date="2014" name="Science">
        <title>Ancient hybridizations among the ancestral genomes of bread wheat.</title>
        <authorList>
            <consortium name="International Wheat Genome Sequencing Consortium,"/>
            <person name="Marcussen T."/>
            <person name="Sandve S.R."/>
            <person name="Heier L."/>
            <person name="Spannagl M."/>
            <person name="Pfeifer M."/>
            <person name="Jakobsen K.S."/>
            <person name="Wulff B.B."/>
            <person name="Steuernagel B."/>
            <person name="Mayer K.F."/>
            <person name="Olsen O.A."/>
        </authorList>
    </citation>
    <scope>NUCLEOTIDE SEQUENCE [LARGE SCALE GENOMIC DNA]</scope>
    <source>
        <strain evidence="3">cv. AL8/78</strain>
    </source>
</reference>
<name>A0A453JSM1_AEGTS</name>
<reference evidence="2" key="4">
    <citation type="submission" date="2019-03" db="UniProtKB">
        <authorList>
            <consortium name="EnsemblPlants"/>
        </authorList>
    </citation>
    <scope>IDENTIFICATION</scope>
</reference>
<dbReference type="EnsemblPlants" id="AET5Gv20179700.2">
    <property type="protein sequence ID" value="AET5Gv20179700.2"/>
    <property type="gene ID" value="AET5Gv20179700"/>
</dbReference>
<keyword evidence="3" id="KW-1185">Reference proteome</keyword>
<dbReference type="Proteomes" id="UP000015105">
    <property type="component" value="Chromosome 5D"/>
</dbReference>
<evidence type="ECO:0000256" key="1">
    <source>
        <dbReference type="SAM" id="MobiDB-lite"/>
    </source>
</evidence>
<evidence type="ECO:0000313" key="2">
    <source>
        <dbReference type="EnsemblPlants" id="AET5Gv20179700.2"/>
    </source>
</evidence>
<reference evidence="2" key="5">
    <citation type="journal article" date="2021" name="G3 (Bethesda)">
        <title>Aegilops tauschii genome assembly Aet v5.0 features greater sequence contiguity and improved annotation.</title>
        <authorList>
            <person name="Wang L."/>
            <person name="Zhu T."/>
            <person name="Rodriguez J.C."/>
            <person name="Deal K.R."/>
            <person name="Dubcovsky J."/>
            <person name="McGuire P.E."/>
            <person name="Lux T."/>
            <person name="Spannagl M."/>
            <person name="Mayer K.F.X."/>
            <person name="Baldrich P."/>
            <person name="Meyers B.C."/>
            <person name="Huo N."/>
            <person name="Gu Y.Q."/>
            <person name="Zhou H."/>
            <person name="Devos K.M."/>
            <person name="Bennetzen J.L."/>
            <person name="Unver T."/>
            <person name="Budak H."/>
            <person name="Gulick P.J."/>
            <person name="Galiba G."/>
            <person name="Kalapos B."/>
            <person name="Nelson D.R."/>
            <person name="Li P."/>
            <person name="You F.M."/>
            <person name="Luo M.C."/>
            <person name="Dvorak J."/>
        </authorList>
    </citation>
    <scope>NUCLEOTIDE SEQUENCE [LARGE SCALE GENOMIC DNA]</scope>
    <source>
        <strain evidence="2">cv. AL8/78</strain>
    </source>
</reference>
<feature type="region of interest" description="Disordered" evidence="1">
    <location>
        <begin position="1"/>
        <end position="60"/>
    </location>
</feature>
<sequence length="242" mass="25736">EVRRGGALQPPAAPAPAGATGHAVPLRRLQGGWHRRALPVPRPGLRRRPRPPPPMRAPALPAAAAAPAPVLPQVRLPLHGARAGRPRDALLQRVRPRRRRLRLPLPRLRLRPAPLLRHAPARPRRQRPRRQSRREAVPAPQGRGRVPPSWNGIGRSKGASAGGRGVYDGALVAGSGGYRVPVIRGAAKSSHASRGGSYWGMRKGKVKRCCEIAGFAAQVVISAVLGDPTALIAGVVGSLIAR</sequence>
<feature type="compositionally biased region" description="Low complexity" evidence="1">
    <location>
        <begin position="1"/>
        <end position="23"/>
    </location>
</feature>
<dbReference type="AlphaFoldDB" id="A0A453JSM1"/>
<evidence type="ECO:0000313" key="3">
    <source>
        <dbReference type="Proteomes" id="UP000015105"/>
    </source>
</evidence>
<reference evidence="3" key="2">
    <citation type="journal article" date="2017" name="Nat. Plants">
        <title>The Aegilops tauschii genome reveals multiple impacts of transposons.</title>
        <authorList>
            <person name="Zhao G."/>
            <person name="Zou C."/>
            <person name="Li K."/>
            <person name="Wang K."/>
            <person name="Li T."/>
            <person name="Gao L."/>
            <person name="Zhang X."/>
            <person name="Wang H."/>
            <person name="Yang Z."/>
            <person name="Liu X."/>
            <person name="Jiang W."/>
            <person name="Mao L."/>
            <person name="Kong X."/>
            <person name="Jiao Y."/>
            <person name="Jia J."/>
        </authorList>
    </citation>
    <scope>NUCLEOTIDE SEQUENCE [LARGE SCALE GENOMIC DNA]</scope>
    <source>
        <strain evidence="3">cv. AL8/78</strain>
    </source>
</reference>